<dbReference type="GO" id="GO:1990904">
    <property type="term" value="C:ribonucleoprotein complex"/>
    <property type="evidence" value="ECO:0007669"/>
    <property type="project" value="UniProtKB-KW"/>
</dbReference>
<reference evidence="4 5" key="1">
    <citation type="journal article" date="2016" name="Nat. Commun.">
        <title>Thousands of microbial genomes shed light on interconnected biogeochemical processes in an aquifer system.</title>
        <authorList>
            <person name="Anantharaman K."/>
            <person name="Brown C.T."/>
            <person name="Hug L.A."/>
            <person name="Sharon I."/>
            <person name="Castelle C.J."/>
            <person name="Probst A.J."/>
            <person name="Thomas B.C."/>
            <person name="Singh A."/>
            <person name="Wilkins M.J."/>
            <person name="Karaoz U."/>
            <person name="Brodie E.L."/>
            <person name="Williams K.H."/>
            <person name="Hubbard S.S."/>
            <person name="Banfield J.F."/>
        </authorList>
    </citation>
    <scope>NUCLEOTIDE SEQUENCE [LARGE SCALE GENOMIC DNA]</scope>
</reference>
<dbReference type="InterPro" id="IPR026569">
    <property type="entry name" value="Ribosomal_bL28"/>
</dbReference>
<organism evidence="4 5">
    <name type="scientific">Candidatus Roizmanbacteria bacterium RIFCSPHIGHO2_01_FULL_39_12b</name>
    <dbReference type="NCBI Taxonomy" id="1802030"/>
    <lineage>
        <taxon>Bacteria</taxon>
        <taxon>Candidatus Roizmaniibacteriota</taxon>
    </lineage>
</organism>
<proteinExistence type="inferred from homology"/>
<evidence type="ECO:0000256" key="1">
    <source>
        <dbReference type="ARBA" id="ARBA00008760"/>
    </source>
</evidence>
<dbReference type="InterPro" id="IPR037147">
    <property type="entry name" value="Ribosomal_bL28_sf"/>
</dbReference>
<dbReference type="GO" id="GO:0003735">
    <property type="term" value="F:structural constituent of ribosome"/>
    <property type="evidence" value="ECO:0007669"/>
    <property type="project" value="InterPro"/>
</dbReference>
<dbReference type="SUPFAM" id="SSF143800">
    <property type="entry name" value="L28p-like"/>
    <property type="match status" value="1"/>
</dbReference>
<evidence type="ECO:0000313" key="4">
    <source>
        <dbReference type="EMBL" id="OGK15888.1"/>
    </source>
</evidence>
<dbReference type="GO" id="GO:0005840">
    <property type="term" value="C:ribosome"/>
    <property type="evidence" value="ECO:0007669"/>
    <property type="project" value="UniProtKB-KW"/>
</dbReference>
<dbReference type="PANTHER" id="PTHR39080">
    <property type="entry name" value="50S RIBOSOMAL PROTEIN L28"/>
    <property type="match status" value="1"/>
</dbReference>
<dbReference type="PANTHER" id="PTHR39080:SF1">
    <property type="entry name" value="LARGE RIBOSOMAL SUBUNIT PROTEIN BL28A"/>
    <property type="match status" value="1"/>
</dbReference>
<keyword evidence="3" id="KW-0687">Ribonucleoprotein</keyword>
<protein>
    <recommendedName>
        <fullName evidence="6">50S ribosomal protein L28</fullName>
    </recommendedName>
</protein>
<evidence type="ECO:0008006" key="6">
    <source>
        <dbReference type="Google" id="ProtNLM"/>
    </source>
</evidence>
<gene>
    <name evidence="4" type="ORF">A2690_04510</name>
</gene>
<keyword evidence="2" id="KW-0689">Ribosomal protein</keyword>
<dbReference type="Pfam" id="PF00830">
    <property type="entry name" value="Ribosomal_L28"/>
    <property type="match status" value="1"/>
</dbReference>
<dbReference type="Gene3D" id="2.30.170.40">
    <property type="entry name" value="Ribosomal protein L28/L24"/>
    <property type="match status" value="1"/>
</dbReference>
<accession>A0A1F7GAF6</accession>
<dbReference type="EMBL" id="MFZF01000023">
    <property type="protein sequence ID" value="OGK15888.1"/>
    <property type="molecule type" value="Genomic_DNA"/>
</dbReference>
<evidence type="ECO:0000313" key="5">
    <source>
        <dbReference type="Proteomes" id="UP000178372"/>
    </source>
</evidence>
<evidence type="ECO:0000256" key="2">
    <source>
        <dbReference type="ARBA" id="ARBA00022980"/>
    </source>
</evidence>
<comment type="similarity">
    <text evidence="1">Belongs to the bacterial ribosomal protein bL28 family.</text>
</comment>
<dbReference type="Proteomes" id="UP000178372">
    <property type="component" value="Unassembled WGS sequence"/>
</dbReference>
<dbReference type="InterPro" id="IPR034704">
    <property type="entry name" value="Ribosomal_bL28/bL31-like_sf"/>
</dbReference>
<dbReference type="InterPro" id="IPR050096">
    <property type="entry name" value="Bacterial_rp_bL28"/>
</dbReference>
<name>A0A1F7GAF6_9BACT</name>
<dbReference type="AlphaFoldDB" id="A0A1F7GAF6"/>
<comment type="caution">
    <text evidence="4">The sequence shown here is derived from an EMBL/GenBank/DDBJ whole genome shotgun (WGS) entry which is preliminary data.</text>
</comment>
<sequence length="103" mass="11629">MAAMCALCGKHSQFGKSYTHHRGVAGGRWKKRAQKTNRVFRVNLQRVTIDENGFQMQIRLCGKCIKRIKKDTIEGKRPFVKLIHINPPVKKVSESIDVPAVAA</sequence>
<evidence type="ECO:0000256" key="3">
    <source>
        <dbReference type="ARBA" id="ARBA00023274"/>
    </source>
</evidence>